<comment type="caution">
    <text evidence="6">The sequence shown here is derived from an EMBL/GenBank/DDBJ whole genome shotgun (WGS) entry which is preliminary data.</text>
</comment>
<dbReference type="Pfam" id="PF03466">
    <property type="entry name" value="LysR_substrate"/>
    <property type="match status" value="1"/>
</dbReference>
<dbReference type="GO" id="GO:0003700">
    <property type="term" value="F:DNA-binding transcription factor activity"/>
    <property type="evidence" value="ECO:0007669"/>
    <property type="project" value="InterPro"/>
</dbReference>
<evidence type="ECO:0000256" key="1">
    <source>
        <dbReference type="ARBA" id="ARBA00009437"/>
    </source>
</evidence>
<dbReference type="FunFam" id="1.10.10.10:FF:000001">
    <property type="entry name" value="LysR family transcriptional regulator"/>
    <property type="match status" value="1"/>
</dbReference>
<dbReference type="Gene3D" id="3.40.190.290">
    <property type="match status" value="1"/>
</dbReference>
<organism evidence="6 7">
    <name type="scientific">Phyllobacterium myrsinacearum</name>
    <dbReference type="NCBI Taxonomy" id="28101"/>
    <lineage>
        <taxon>Bacteria</taxon>
        <taxon>Pseudomonadati</taxon>
        <taxon>Pseudomonadota</taxon>
        <taxon>Alphaproteobacteria</taxon>
        <taxon>Hyphomicrobiales</taxon>
        <taxon>Phyllobacteriaceae</taxon>
        <taxon>Phyllobacterium</taxon>
    </lineage>
</organism>
<dbReference type="InterPro" id="IPR005119">
    <property type="entry name" value="LysR_subst-bd"/>
</dbReference>
<dbReference type="GO" id="GO:0006351">
    <property type="term" value="P:DNA-templated transcription"/>
    <property type="evidence" value="ECO:0007669"/>
    <property type="project" value="TreeGrafter"/>
</dbReference>
<comment type="similarity">
    <text evidence="1">Belongs to the LysR transcriptional regulatory family.</text>
</comment>
<dbReference type="Pfam" id="PF00126">
    <property type="entry name" value="HTH_1"/>
    <property type="match status" value="1"/>
</dbReference>
<dbReference type="GO" id="GO:0043565">
    <property type="term" value="F:sequence-specific DNA binding"/>
    <property type="evidence" value="ECO:0007669"/>
    <property type="project" value="TreeGrafter"/>
</dbReference>
<dbReference type="RefSeq" id="WP_105734658.1">
    <property type="nucleotide sequence ID" value="NZ_PVBT01000004.1"/>
</dbReference>
<reference evidence="6 7" key="1">
    <citation type="submission" date="2018-02" db="EMBL/GenBank/DDBJ databases">
        <title>The draft genome of Phyllobacterium myrsinacearum DSM5892.</title>
        <authorList>
            <person name="Li L."/>
            <person name="Liu L."/>
            <person name="Zhang X."/>
            <person name="Wang T."/>
        </authorList>
    </citation>
    <scope>NUCLEOTIDE SEQUENCE [LARGE SCALE GENOMIC DNA]</scope>
    <source>
        <strain evidence="6 7">DSM 5892</strain>
    </source>
</reference>
<protein>
    <submittedName>
        <fullName evidence="6">LysR family transcriptional regulator</fullName>
    </submittedName>
</protein>
<dbReference type="InterPro" id="IPR036388">
    <property type="entry name" value="WH-like_DNA-bd_sf"/>
</dbReference>
<dbReference type="InterPro" id="IPR000847">
    <property type="entry name" value="LysR_HTH_N"/>
</dbReference>
<keyword evidence="7" id="KW-1185">Reference proteome</keyword>
<dbReference type="Proteomes" id="UP000238563">
    <property type="component" value="Unassembled WGS sequence"/>
</dbReference>
<gene>
    <name evidence="6" type="ORF">C5750_14615</name>
</gene>
<dbReference type="SUPFAM" id="SSF46785">
    <property type="entry name" value="Winged helix' DNA-binding domain"/>
    <property type="match status" value="1"/>
</dbReference>
<evidence type="ECO:0000313" key="7">
    <source>
        <dbReference type="Proteomes" id="UP000238563"/>
    </source>
</evidence>
<dbReference type="InterPro" id="IPR058163">
    <property type="entry name" value="LysR-type_TF_proteobact-type"/>
</dbReference>
<proteinExistence type="inferred from homology"/>
<dbReference type="OrthoDB" id="9786526at2"/>
<feature type="domain" description="HTH lysR-type" evidence="5">
    <location>
        <begin position="1"/>
        <end position="59"/>
    </location>
</feature>
<evidence type="ECO:0000256" key="2">
    <source>
        <dbReference type="ARBA" id="ARBA00023015"/>
    </source>
</evidence>
<dbReference type="PANTHER" id="PTHR30537">
    <property type="entry name" value="HTH-TYPE TRANSCRIPTIONAL REGULATOR"/>
    <property type="match status" value="1"/>
</dbReference>
<evidence type="ECO:0000256" key="4">
    <source>
        <dbReference type="ARBA" id="ARBA00023163"/>
    </source>
</evidence>
<dbReference type="InterPro" id="IPR036390">
    <property type="entry name" value="WH_DNA-bd_sf"/>
</dbReference>
<dbReference type="PANTHER" id="PTHR30537:SF5">
    <property type="entry name" value="HTH-TYPE TRANSCRIPTIONAL ACTIVATOR TTDR-RELATED"/>
    <property type="match status" value="1"/>
</dbReference>
<keyword evidence="3" id="KW-0238">DNA-binding</keyword>
<dbReference type="AlphaFoldDB" id="A0A2S9JGN0"/>
<dbReference type="PROSITE" id="PS50931">
    <property type="entry name" value="HTH_LYSR"/>
    <property type="match status" value="1"/>
</dbReference>
<keyword evidence="2" id="KW-0805">Transcription regulation</keyword>
<evidence type="ECO:0000313" key="6">
    <source>
        <dbReference type="EMBL" id="PRD52148.1"/>
    </source>
</evidence>
<evidence type="ECO:0000256" key="3">
    <source>
        <dbReference type="ARBA" id="ARBA00023125"/>
    </source>
</evidence>
<evidence type="ECO:0000259" key="5">
    <source>
        <dbReference type="PROSITE" id="PS50931"/>
    </source>
</evidence>
<dbReference type="SUPFAM" id="SSF53850">
    <property type="entry name" value="Periplasmic binding protein-like II"/>
    <property type="match status" value="1"/>
</dbReference>
<dbReference type="Gene3D" id="1.10.10.10">
    <property type="entry name" value="Winged helix-like DNA-binding domain superfamily/Winged helix DNA-binding domain"/>
    <property type="match status" value="1"/>
</dbReference>
<sequence length="302" mass="32798">MDRLEAMSMLLEVVDRGSFSAAGRAMRVSLPTLSRRISELEDLLGARLLTRTTRKIMLTDAGAVYVAAAREILNKVKQAEREVAGEFIEPIGELVVTAPTMFGRLHVLPIITEFLERYSGIHVRLVLIDTNLALVEENVDVAIRIGQLPDSAMTISRVGSIRTVLCGSPRLFADKGEPRALDDVAHFPSIAVNMPIPVAQWRFGVPGSLDARIPPLSSRLTVTTPEAAAAAAILGAGLTQLLHYQVADAVRAGTLRIVLEEMEPAPSPVHLLHTSKAPLPLKLRRFLDFAAPRLRSDLASLS</sequence>
<dbReference type="EMBL" id="PVBT01000004">
    <property type="protein sequence ID" value="PRD52148.1"/>
    <property type="molecule type" value="Genomic_DNA"/>
</dbReference>
<name>A0A2S9JGN0_9HYPH</name>
<accession>A0A2S9JGN0</accession>
<keyword evidence="4" id="KW-0804">Transcription</keyword>